<feature type="region of interest" description="Disordered" evidence="1">
    <location>
        <begin position="196"/>
        <end position="315"/>
    </location>
</feature>
<evidence type="ECO:0000256" key="1">
    <source>
        <dbReference type="SAM" id="MobiDB-lite"/>
    </source>
</evidence>
<dbReference type="AlphaFoldDB" id="A0A0G4HGK6"/>
<feature type="compositionally biased region" description="Low complexity" evidence="1">
    <location>
        <begin position="196"/>
        <end position="212"/>
    </location>
</feature>
<dbReference type="EMBL" id="CDMZ01002638">
    <property type="protein sequence ID" value="CEM43235.1"/>
    <property type="molecule type" value="Genomic_DNA"/>
</dbReference>
<name>A0A0G4HGK6_9ALVE</name>
<sequence length="315" mass="32921">YKYTDVKPVESTLGMKKDPSLGRSLLLHWKPGVERYGRPLVSDWGTTHSATRRGWEKAMKRVMSGQLEAANVTRTSGLHMAAAMDMPSATAGTSTIETTTGRRGSASVASGLLLATSQNLASQKSRLQGDTPSDLMSKNGSVPSIRVSPPKAPVRSQRETPNIRLQPPPSPGSRNSSPLPVVRKGQEPPLLLQQTLQHGGGASSPTPGPSKSRQTRAASRGDSATCAAGATAAASRTVTSSPSSSSSPPPPSSSPPRNSSAAVRTGGFQIMKMQEVEAKEKGKKQRHSSSPSRLSPHQRGSGGGVPSGPSPVRKK</sequence>
<feature type="compositionally biased region" description="Low complexity" evidence="1">
    <location>
        <begin position="223"/>
        <end position="246"/>
    </location>
</feature>
<protein>
    <submittedName>
        <fullName evidence="2">Uncharacterized protein</fullName>
    </submittedName>
</protein>
<feature type="region of interest" description="Disordered" evidence="1">
    <location>
        <begin position="121"/>
        <end position="184"/>
    </location>
</feature>
<proteinExistence type="predicted"/>
<feature type="non-terminal residue" evidence="2">
    <location>
        <position position="1"/>
    </location>
</feature>
<organism evidence="2">
    <name type="scientific">Chromera velia CCMP2878</name>
    <dbReference type="NCBI Taxonomy" id="1169474"/>
    <lineage>
        <taxon>Eukaryota</taxon>
        <taxon>Sar</taxon>
        <taxon>Alveolata</taxon>
        <taxon>Colpodellida</taxon>
        <taxon>Chromeraceae</taxon>
        <taxon>Chromera</taxon>
    </lineage>
</organism>
<evidence type="ECO:0000313" key="2">
    <source>
        <dbReference type="EMBL" id="CEM43235.1"/>
    </source>
</evidence>
<accession>A0A0G4HGK6</accession>
<gene>
    <name evidence="2" type="ORF">Cvel_27380</name>
</gene>
<feature type="compositionally biased region" description="Polar residues" evidence="1">
    <location>
        <begin position="121"/>
        <end position="142"/>
    </location>
</feature>
<feature type="compositionally biased region" description="Low complexity" evidence="1">
    <location>
        <begin position="288"/>
        <end position="298"/>
    </location>
</feature>
<reference evidence="2" key="1">
    <citation type="submission" date="2014-11" db="EMBL/GenBank/DDBJ databases">
        <authorList>
            <person name="Otto D Thomas"/>
            <person name="Naeem Raeece"/>
        </authorList>
    </citation>
    <scope>NUCLEOTIDE SEQUENCE</scope>
</reference>
<dbReference type="VEuPathDB" id="CryptoDB:Cvel_27380"/>